<protein>
    <submittedName>
        <fullName evidence="1">Uncharacterized protein</fullName>
    </submittedName>
</protein>
<organism evidence="1 2">
    <name type="scientific">Mycena metata</name>
    <dbReference type="NCBI Taxonomy" id="1033252"/>
    <lineage>
        <taxon>Eukaryota</taxon>
        <taxon>Fungi</taxon>
        <taxon>Dikarya</taxon>
        <taxon>Basidiomycota</taxon>
        <taxon>Agaricomycotina</taxon>
        <taxon>Agaricomycetes</taxon>
        <taxon>Agaricomycetidae</taxon>
        <taxon>Agaricales</taxon>
        <taxon>Marasmiineae</taxon>
        <taxon>Mycenaceae</taxon>
        <taxon>Mycena</taxon>
    </lineage>
</organism>
<dbReference type="InterPro" id="IPR009057">
    <property type="entry name" value="Homeodomain-like_sf"/>
</dbReference>
<dbReference type="EMBL" id="JARKIB010000151">
    <property type="protein sequence ID" value="KAJ7731667.1"/>
    <property type="molecule type" value="Genomic_DNA"/>
</dbReference>
<sequence>MGNRSITDTAKVIGLRLLHHGRDTRKEISTLCGYSTRTLRRASNRFRSTGSVAKAAAIGCGRPRLLHTNDSNYLTKLARHNPYHRGDKRVEVYHPFVRKHRFTAIAALALDVGIIAARIIEDSSDRPTFVDFLRNDLVAPNNESLPLPRKVSSYSTTPGSIIPRKYVIGGVFRLPD</sequence>
<dbReference type="SUPFAM" id="SSF46689">
    <property type="entry name" value="Homeodomain-like"/>
    <property type="match status" value="1"/>
</dbReference>
<accession>A0AAD7I1D6</accession>
<reference evidence="1" key="1">
    <citation type="submission" date="2023-03" db="EMBL/GenBank/DDBJ databases">
        <title>Massive genome expansion in bonnet fungi (Mycena s.s.) driven by repeated elements and novel gene families across ecological guilds.</title>
        <authorList>
            <consortium name="Lawrence Berkeley National Laboratory"/>
            <person name="Harder C.B."/>
            <person name="Miyauchi S."/>
            <person name="Viragh M."/>
            <person name="Kuo A."/>
            <person name="Thoen E."/>
            <person name="Andreopoulos B."/>
            <person name="Lu D."/>
            <person name="Skrede I."/>
            <person name="Drula E."/>
            <person name="Henrissat B."/>
            <person name="Morin E."/>
            <person name="Kohler A."/>
            <person name="Barry K."/>
            <person name="LaButti K."/>
            <person name="Morin E."/>
            <person name="Salamov A."/>
            <person name="Lipzen A."/>
            <person name="Mereny Z."/>
            <person name="Hegedus B."/>
            <person name="Baldrian P."/>
            <person name="Stursova M."/>
            <person name="Weitz H."/>
            <person name="Taylor A."/>
            <person name="Grigoriev I.V."/>
            <person name="Nagy L.G."/>
            <person name="Martin F."/>
            <person name="Kauserud H."/>
        </authorList>
    </citation>
    <scope>NUCLEOTIDE SEQUENCE</scope>
    <source>
        <strain evidence="1">CBHHK182m</strain>
    </source>
</reference>
<name>A0AAD7I1D6_9AGAR</name>
<dbReference type="AlphaFoldDB" id="A0AAD7I1D6"/>
<proteinExistence type="predicted"/>
<dbReference type="Proteomes" id="UP001215598">
    <property type="component" value="Unassembled WGS sequence"/>
</dbReference>
<gene>
    <name evidence="1" type="ORF">B0H16DRAFT_1469041</name>
</gene>
<keyword evidence="2" id="KW-1185">Reference proteome</keyword>
<evidence type="ECO:0000313" key="1">
    <source>
        <dbReference type="EMBL" id="KAJ7731667.1"/>
    </source>
</evidence>
<evidence type="ECO:0000313" key="2">
    <source>
        <dbReference type="Proteomes" id="UP001215598"/>
    </source>
</evidence>
<comment type="caution">
    <text evidence="1">The sequence shown here is derived from an EMBL/GenBank/DDBJ whole genome shotgun (WGS) entry which is preliminary data.</text>
</comment>